<protein>
    <submittedName>
        <fullName evidence="1">Uncharacterized protein</fullName>
    </submittedName>
</protein>
<evidence type="ECO:0000313" key="2">
    <source>
        <dbReference type="Proteomes" id="UP000807504"/>
    </source>
</evidence>
<accession>A0A8T0FK33</accession>
<dbReference type="Proteomes" id="UP000807504">
    <property type="component" value="Unassembled WGS sequence"/>
</dbReference>
<evidence type="ECO:0000313" key="1">
    <source>
        <dbReference type="EMBL" id="KAF8789730.1"/>
    </source>
</evidence>
<reference evidence="1" key="1">
    <citation type="journal article" date="2020" name="bioRxiv">
        <title>Chromosome-level reference genome of the European wasp spider Argiope bruennichi: a resource for studies on range expansion and evolutionary adaptation.</title>
        <authorList>
            <person name="Sheffer M.M."/>
            <person name="Hoppe A."/>
            <person name="Krehenwinkel H."/>
            <person name="Uhl G."/>
            <person name="Kuss A.W."/>
            <person name="Jensen L."/>
            <person name="Jensen C."/>
            <person name="Gillespie R.G."/>
            <person name="Hoff K.J."/>
            <person name="Prost S."/>
        </authorList>
    </citation>
    <scope>NUCLEOTIDE SEQUENCE</scope>
</reference>
<organism evidence="1 2">
    <name type="scientific">Argiope bruennichi</name>
    <name type="common">Wasp spider</name>
    <name type="synonym">Aranea bruennichi</name>
    <dbReference type="NCBI Taxonomy" id="94029"/>
    <lineage>
        <taxon>Eukaryota</taxon>
        <taxon>Metazoa</taxon>
        <taxon>Ecdysozoa</taxon>
        <taxon>Arthropoda</taxon>
        <taxon>Chelicerata</taxon>
        <taxon>Arachnida</taxon>
        <taxon>Araneae</taxon>
        <taxon>Araneomorphae</taxon>
        <taxon>Entelegynae</taxon>
        <taxon>Araneoidea</taxon>
        <taxon>Araneidae</taxon>
        <taxon>Argiope</taxon>
    </lineage>
</organism>
<sequence>MDFAETALLCIILGTVLKEKEKPKRKLWSRKWLLRRRQKGCYENLMRELALEDAEGYRRWQRMNTASFEYLLSLVSPYISGRDTNMRIAITAGEKLAVTLRYLASGETQSSLSFQFRIVQNTISGIKLVCNALVKVLSRNHLHVPSTKTEWEAKDNFLRSQRVTVVSIMKFMRIFQVNFEDIANIGIFEDIDEVPDFMSPGKIMSRKVLRPHQLLASQ</sequence>
<gene>
    <name evidence="1" type="ORF">HNY73_007649</name>
</gene>
<keyword evidence="2" id="KW-1185">Reference proteome</keyword>
<reference evidence="1" key="2">
    <citation type="submission" date="2020-06" db="EMBL/GenBank/DDBJ databases">
        <authorList>
            <person name="Sheffer M."/>
        </authorList>
    </citation>
    <scope>NUCLEOTIDE SEQUENCE</scope>
</reference>
<name>A0A8T0FK33_ARGBR</name>
<comment type="caution">
    <text evidence="1">The sequence shown here is derived from an EMBL/GenBank/DDBJ whole genome shotgun (WGS) entry which is preliminary data.</text>
</comment>
<proteinExistence type="predicted"/>
<dbReference type="AlphaFoldDB" id="A0A8T0FK33"/>
<dbReference type="EMBL" id="JABXBU010000012">
    <property type="protein sequence ID" value="KAF8789730.1"/>
    <property type="molecule type" value="Genomic_DNA"/>
</dbReference>